<name>C5BNE3_TERTT</name>
<feature type="signal peptide" evidence="3">
    <location>
        <begin position="1"/>
        <end position="28"/>
    </location>
</feature>
<evidence type="ECO:0000313" key="5">
    <source>
        <dbReference type="EMBL" id="ACR14541.1"/>
    </source>
</evidence>
<dbReference type="Gene3D" id="2.40.100.10">
    <property type="entry name" value="Cyclophilin-like"/>
    <property type="match status" value="1"/>
</dbReference>
<organism evidence="5 6">
    <name type="scientific">Teredinibacter turnerae (strain ATCC 39867 / T7901)</name>
    <dbReference type="NCBI Taxonomy" id="377629"/>
    <lineage>
        <taxon>Bacteria</taxon>
        <taxon>Pseudomonadati</taxon>
        <taxon>Pseudomonadota</taxon>
        <taxon>Gammaproteobacteria</taxon>
        <taxon>Cellvibrionales</taxon>
        <taxon>Cellvibrionaceae</taxon>
        <taxon>Teredinibacter</taxon>
    </lineage>
</organism>
<dbReference type="PANTHER" id="PTHR43246">
    <property type="entry name" value="PEPTIDYL-PROLYL CIS-TRANS ISOMERASE CYP38, CHLOROPLASTIC"/>
    <property type="match status" value="1"/>
</dbReference>
<gene>
    <name evidence="5" type="ordered locus">TERTU_2933</name>
</gene>
<comment type="similarity">
    <text evidence="3">Belongs to the cyclophilin-type PPIase family.</text>
</comment>
<dbReference type="PRINTS" id="PR00153">
    <property type="entry name" value="CSAPPISMRASE"/>
</dbReference>
<comment type="catalytic activity">
    <reaction evidence="3">
        <text>[protein]-peptidylproline (omega=180) = [protein]-peptidylproline (omega=0)</text>
        <dbReference type="Rhea" id="RHEA:16237"/>
        <dbReference type="Rhea" id="RHEA-COMP:10747"/>
        <dbReference type="Rhea" id="RHEA-COMP:10748"/>
        <dbReference type="ChEBI" id="CHEBI:83833"/>
        <dbReference type="ChEBI" id="CHEBI:83834"/>
        <dbReference type="EC" id="5.2.1.8"/>
    </reaction>
</comment>
<evidence type="ECO:0000256" key="2">
    <source>
        <dbReference type="ARBA" id="ARBA00023235"/>
    </source>
</evidence>
<dbReference type="GO" id="GO:0003755">
    <property type="term" value="F:peptidyl-prolyl cis-trans isomerase activity"/>
    <property type="evidence" value="ECO:0007669"/>
    <property type="project" value="UniProtKB-UniRule"/>
</dbReference>
<proteinExistence type="inferred from homology"/>
<dbReference type="Pfam" id="PF00160">
    <property type="entry name" value="Pro_isomerase"/>
    <property type="match status" value="1"/>
</dbReference>
<dbReference type="HOGENOM" id="CLU_1077165_0_0_6"/>
<dbReference type="AlphaFoldDB" id="C5BNE3"/>
<keyword evidence="1 3" id="KW-0697">Rotamase</keyword>
<dbReference type="InterPro" id="IPR020008">
    <property type="entry name" value="GlyGly_CTERM"/>
</dbReference>
<evidence type="ECO:0000313" key="6">
    <source>
        <dbReference type="Proteomes" id="UP000009080"/>
    </source>
</evidence>
<dbReference type="InterPro" id="IPR044665">
    <property type="entry name" value="E_coli_cyclophilin_A-like"/>
</dbReference>
<dbReference type="EC" id="5.2.1.8" evidence="3"/>
<dbReference type="EMBL" id="CP001614">
    <property type="protein sequence ID" value="ACR14541.1"/>
    <property type="molecule type" value="Genomic_DNA"/>
</dbReference>
<feature type="domain" description="PPIase cyclophilin-type" evidence="4">
    <location>
        <begin position="34"/>
        <end position="192"/>
    </location>
</feature>
<keyword evidence="3" id="KW-0732">Signal</keyword>
<keyword evidence="2 3" id="KW-0413">Isomerase</keyword>
<dbReference type="STRING" id="377629.TERTU_2933"/>
<dbReference type="SUPFAM" id="SSF50891">
    <property type="entry name" value="Cyclophilin-like"/>
    <property type="match status" value="1"/>
</dbReference>
<comment type="function">
    <text evidence="3">PPIases accelerate the folding of proteins. It catalyzes the cis-trans isomerization of proline imidic peptide bonds in oligopeptides.</text>
</comment>
<evidence type="ECO:0000259" key="4">
    <source>
        <dbReference type="PROSITE" id="PS50072"/>
    </source>
</evidence>
<sequence length="263" mass="27979">MKMNVLTRYCRKALFVAATLAAGNFANATTVQFQTSLGDFEVILFDENTPKTVENFLQYVSDGAYTDSVIHRLAPNFVVQGGGFIFNDEAKLESIESRPAVVNEPEYSNLRGTIAMAKLGGNPDSATNQWYFNLGNNSANLDLQNGGFTVFGQVKDDGMDIVDAMADQTIFNMGGSFTTVPLVDYTSEDASNGVEVEADNFITIYAITVTDAATNTLGDLSPAKNTLITAQPTPAPSSGGGGGGSMPLAILAMLAAAGWLRRR</sequence>
<reference evidence="5 6" key="1">
    <citation type="journal article" date="2009" name="PLoS ONE">
        <title>The complete genome of Teredinibacter turnerae T7901: an intracellular endosymbiont of marine wood-boring bivalves (shipworms).</title>
        <authorList>
            <person name="Yang J.C."/>
            <person name="Madupu R."/>
            <person name="Durkin A.S."/>
            <person name="Ekborg N.A."/>
            <person name="Pedamallu C.S."/>
            <person name="Hostetler J.B."/>
            <person name="Radune D."/>
            <person name="Toms B.S."/>
            <person name="Henrissat B."/>
            <person name="Coutinho P.M."/>
            <person name="Schwarz S."/>
            <person name="Field L."/>
            <person name="Trindade-Silva A.E."/>
            <person name="Soares C.A.G."/>
            <person name="Elshahawi S."/>
            <person name="Hanora A."/>
            <person name="Schmidt E.W."/>
            <person name="Haygood M.G."/>
            <person name="Posfai J."/>
            <person name="Benner J."/>
            <person name="Madinger C."/>
            <person name="Nove J."/>
            <person name="Anton B."/>
            <person name="Chaudhary K."/>
            <person name="Foster J."/>
            <person name="Holman A."/>
            <person name="Kumar S."/>
            <person name="Lessard P.A."/>
            <person name="Luyten Y.A."/>
            <person name="Slatko B."/>
            <person name="Wood N."/>
            <person name="Wu B."/>
            <person name="Teplitski M."/>
            <person name="Mougous J.D."/>
            <person name="Ward N."/>
            <person name="Eisen J.A."/>
            <person name="Badger J.H."/>
            <person name="Distel D.L."/>
        </authorList>
    </citation>
    <scope>NUCLEOTIDE SEQUENCE [LARGE SCALE GENOMIC DNA]</scope>
    <source>
        <strain evidence="6">ATCC 39867 / T7901</strain>
    </source>
</reference>
<dbReference type="PROSITE" id="PS50072">
    <property type="entry name" value="CSA_PPIASE_2"/>
    <property type="match status" value="1"/>
</dbReference>
<dbReference type="InterPro" id="IPR002130">
    <property type="entry name" value="Cyclophilin-type_PPIase_dom"/>
</dbReference>
<feature type="chain" id="PRO_5006523004" description="Peptidyl-prolyl cis-trans isomerase" evidence="3">
    <location>
        <begin position="29"/>
        <end position="263"/>
    </location>
</feature>
<dbReference type="eggNOG" id="COG0652">
    <property type="taxonomic scope" value="Bacteria"/>
</dbReference>
<evidence type="ECO:0000256" key="3">
    <source>
        <dbReference type="RuleBase" id="RU363019"/>
    </source>
</evidence>
<dbReference type="Proteomes" id="UP000009080">
    <property type="component" value="Chromosome"/>
</dbReference>
<dbReference type="RefSeq" id="WP_015820655.1">
    <property type="nucleotide sequence ID" value="NC_012997.1"/>
</dbReference>
<protein>
    <recommendedName>
        <fullName evidence="3">Peptidyl-prolyl cis-trans isomerase</fullName>
        <shortName evidence="3">PPIase</shortName>
        <ecNumber evidence="3">5.2.1.8</ecNumber>
    </recommendedName>
</protein>
<keyword evidence="6" id="KW-1185">Reference proteome</keyword>
<evidence type="ECO:0000256" key="1">
    <source>
        <dbReference type="ARBA" id="ARBA00023110"/>
    </source>
</evidence>
<dbReference type="InterPro" id="IPR029000">
    <property type="entry name" value="Cyclophilin-like_dom_sf"/>
</dbReference>
<accession>C5BNE3</accession>
<dbReference type="KEGG" id="ttu:TERTU_2933"/>
<dbReference type="NCBIfam" id="TIGR03501">
    <property type="entry name" value="GlyGly_CTERM"/>
    <property type="match status" value="1"/>
</dbReference>